<gene>
    <name evidence="1" type="ORF">CUU66_20035</name>
</gene>
<evidence type="ECO:0000313" key="2">
    <source>
        <dbReference type="Proteomes" id="UP000234748"/>
    </source>
</evidence>
<evidence type="ECO:0000313" key="1">
    <source>
        <dbReference type="EMBL" id="PLT28232.1"/>
    </source>
</evidence>
<protein>
    <submittedName>
        <fullName evidence="1">Uncharacterized protein</fullName>
    </submittedName>
</protein>
<dbReference type="AlphaFoldDB" id="A0A2N5M1L0"/>
<dbReference type="Proteomes" id="UP000234748">
    <property type="component" value="Unassembled WGS sequence"/>
</dbReference>
<reference evidence="1 2" key="1">
    <citation type="submission" date="2017-11" db="EMBL/GenBank/DDBJ databases">
        <title>Comparitive Functional Genomics of Dry Heat Resistant strains isolated from the Viking Spacecraft.</title>
        <authorList>
            <person name="Seuylemezian A."/>
            <person name="Cooper K."/>
            <person name="Vaishampayan P."/>
        </authorList>
    </citation>
    <scope>NUCLEOTIDE SEQUENCE [LARGE SCALE GENOMIC DNA]</scope>
    <source>
        <strain evidence="1 2">V1-29</strain>
    </source>
</reference>
<organism evidence="1 2">
    <name type="scientific">Peribacillus deserti</name>
    <dbReference type="NCBI Taxonomy" id="673318"/>
    <lineage>
        <taxon>Bacteria</taxon>
        <taxon>Bacillati</taxon>
        <taxon>Bacillota</taxon>
        <taxon>Bacilli</taxon>
        <taxon>Bacillales</taxon>
        <taxon>Bacillaceae</taxon>
        <taxon>Peribacillus</taxon>
    </lineage>
</organism>
<comment type="caution">
    <text evidence="1">The sequence shown here is derived from an EMBL/GenBank/DDBJ whole genome shotgun (WGS) entry which is preliminary data.</text>
</comment>
<accession>A0A2N5M1L0</accession>
<sequence>MKKDCIKKMVVSAHTLFFYWFYQKLDIGNLRLQAKFSQLYTVFNQQPSFIELGNLTPVKYPQDYVPPLQLHAEVK</sequence>
<name>A0A2N5M1L0_9BACI</name>
<dbReference type="EMBL" id="PGUY01000063">
    <property type="protein sequence ID" value="PLT28232.1"/>
    <property type="molecule type" value="Genomic_DNA"/>
</dbReference>
<proteinExistence type="predicted"/>
<keyword evidence="2" id="KW-1185">Reference proteome</keyword>